<gene>
    <name evidence="1" type="ORF">KPC_0520</name>
</gene>
<dbReference type="RefSeq" id="WP_121972880.1">
    <property type="nucleotide sequence ID" value="NZ_OOGT01000014.1"/>
</dbReference>
<proteinExistence type="predicted"/>
<dbReference type="EMBL" id="OOGT01000014">
    <property type="protein sequence ID" value="SPL69342.1"/>
    <property type="molecule type" value="Genomic_DNA"/>
</dbReference>
<accession>A0A2U3MV93</accession>
<protein>
    <submittedName>
        <fullName evidence="1">Uncharacterized protein</fullName>
    </submittedName>
</protein>
<sequence length="231" mass="26240">MSYNILLKVDDHTHQQFQNIVEKLNAGHKESQAKPLGELLANVACEVIDQVFGDLLRKQSEQVSDDHGRKLAHDSEKVIHQILEAIKKYMPWAVSFFSNERLTPLAHYLETVVREKDGQYYVQYPVDNILISEALGCVDQVRSGNTQYISPAFKALTRIVDQGVTTLIREPKKILKFNLIVDKTLNGVINLSTQVGYKRLEKLGSQIDPDTANSYIDHFLIFLEDETKIAS</sequence>
<keyword evidence="2" id="KW-1185">Reference proteome</keyword>
<name>A0A2U3MV93_9GAMM</name>
<dbReference type="Proteomes" id="UP000245974">
    <property type="component" value="Unassembled WGS sequence"/>
</dbReference>
<organism evidence="1 2">
    <name type="scientific">Acinetobacter stercoris</name>
    <dbReference type="NCBI Taxonomy" id="2126983"/>
    <lineage>
        <taxon>Bacteria</taxon>
        <taxon>Pseudomonadati</taxon>
        <taxon>Pseudomonadota</taxon>
        <taxon>Gammaproteobacteria</taxon>
        <taxon>Moraxellales</taxon>
        <taxon>Moraxellaceae</taxon>
        <taxon>Acinetobacter</taxon>
    </lineage>
</organism>
<dbReference type="InParanoid" id="A0A2U3MV93"/>
<evidence type="ECO:0000313" key="2">
    <source>
        <dbReference type="Proteomes" id="UP000245974"/>
    </source>
</evidence>
<dbReference type="OrthoDB" id="9127034at2"/>
<reference evidence="2" key="1">
    <citation type="submission" date="2018-03" db="EMBL/GenBank/DDBJ databases">
        <authorList>
            <person name="Blom J."/>
        </authorList>
    </citation>
    <scope>NUCLEOTIDE SEQUENCE [LARGE SCALE GENOMIC DNA]</scope>
    <source>
        <strain evidence="2">KPC-SM-21</strain>
    </source>
</reference>
<dbReference type="AlphaFoldDB" id="A0A2U3MV93"/>
<evidence type="ECO:0000313" key="1">
    <source>
        <dbReference type="EMBL" id="SPL69342.1"/>
    </source>
</evidence>